<sequence length="217" mass="25493">MNKIIYDNILQNEFAWAIEAYNTLRSGEALLKESKEYKEKWKKCVAIRKENTSHTITEEEKEFMLWGAFYQKALLLAAFGIENLIKGLWIVENNISLKTKNETYTKLPNELKTHNLHQIDIKINFSPKERQVLIELSNYIKWVGRYPVALNSVQFCSERFRNPGIQYYIEDAVVNKTNLECFPDEIYSIYNKLISEIKSKKSNNVIKRNEDTVAVLE</sequence>
<comment type="caution">
    <text evidence="1">The sequence shown here is derived from an EMBL/GenBank/DDBJ whole genome shotgun (WGS) entry which is preliminary data.</text>
</comment>
<dbReference type="Proteomes" id="UP000324159">
    <property type="component" value="Unassembled WGS sequence"/>
</dbReference>
<evidence type="ECO:0000313" key="2">
    <source>
        <dbReference type="Proteomes" id="UP000324159"/>
    </source>
</evidence>
<keyword evidence="2" id="KW-1185">Reference proteome</keyword>
<proteinExistence type="predicted"/>
<dbReference type="EMBL" id="VNIB01000014">
    <property type="protein sequence ID" value="TYO96311.1"/>
    <property type="molecule type" value="Genomic_DNA"/>
</dbReference>
<protein>
    <submittedName>
        <fullName evidence="1">Uncharacterized protein</fullName>
    </submittedName>
</protein>
<name>A0A5D3WFA2_9BACT</name>
<accession>A0A5D3WFA2</accession>
<dbReference type="AlphaFoldDB" id="A0A5D3WFA2"/>
<organism evidence="1 2">
    <name type="scientific">Geothermobacter ehrlichii</name>
    <dbReference type="NCBI Taxonomy" id="213224"/>
    <lineage>
        <taxon>Bacteria</taxon>
        <taxon>Pseudomonadati</taxon>
        <taxon>Thermodesulfobacteriota</taxon>
        <taxon>Desulfuromonadia</taxon>
        <taxon>Desulfuromonadales</taxon>
        <taxon>Geothermobacteraceae</taxon>
        <taxon>Geothermobacter</taxon>
    </lineage>
</organism>
<reference evidence="1 2" key="1">
    <citation type="submission" date="2019-07" db="EMBL/GenBank/DDBJ databases">
        <title>Genomic Encyclopedia of Type Strains, Phase IV (KMG-IV): sequencing the most valuable type-strain genomes for metagenomic binning, comparative biology and taxonomic classification.</title>
        <authorList>
            <person name="Goeker M."/>
        </authorList>
    </citation>
    <scope>NUCLEOTIDE SEQUENCE [LARGE SCALE GENOMIC DNA]</scope>
    <source>
        <strain evidence="1 2">SS015</strain>
    </source>
</reference>
<gene>
    <name evidence="1" type="ORF">EDC39_11416</name>
</gene>
<dbReference type="RefSeq" id="WP_187426800.1">
    <property type="nucleotide sequence ID" value="NZ_VNIB01000014.1"/>
</dbReference>
<evidence type="ECO:0000313" key="1">
    <source>
        <dbReference type="EMBL" id="TYO96311.1"/>
    </source>
</evidence>